<feature type="region of interest" description="Disordered" evidence="1">
    <location>
        <begin position="58"/>
        <end position="79"/>
    </location>
</feature>
<proteinExistence type="predicted"/>
<comment type="caution">
    <text evidence="2">The sequence shown here is derived from an EMBL/GenBank/DDBJ whole genome shotgun (WGS) entry which is preliminary data.</text>
</comment>
<name>A0AAD7JAY2_9AGAR</name>
<organism evidence="2 3">
    <name type="scientific">Mycena maculata</name>
    <dbReference type="NCBI Taxonomy" id="230809"/>
    <lineage>
        <taxon>Eukaryota</taxon>
        <taxon>Fungi</taxon>
        <taxon>Dikarya</taxon>
        <taxon>Basidiomycota</taxon>
        <taxon>Agaricomycotina</taxon>
        <taxon>Agaricomycetes</taxon>
        <taxon>Agaricomycetidae</taxon>
        <taxon>Agaricales</taxon>
        <taxon>Marasmiineae</taxon>
        <taxon>Mycenaceae</taxon>
        <taxon>Mycena</taxon>
    </lineage>
</organism>
<reference evidence="2" key="1">
    <citation type="submission" date="2023-03" db="EMBL/GenBank/DDBJ databases">
        <title>Massive genome expansion in bonnet fungi (Mycena s.s.) driven by repeated elements and novel gene families across ecological guilds.</title>
        <authorList>
            <consortium name="Lawrence Berkeley National Laboratory"/>
            <person name="Harder C.B."/>
            <person name="Miyauchi S."/>
            <person name="Viragh M."/>
            <person name="Kuo A."/>
            <person name="Thoen E."/>
            <person name="Andreopoulos B."/>
            <person name="Lu D."/>
            <person name="Skrede I."/>
            <person name="Drula E."/>
            <person name="Henrissat B."/>
            <person name="Morin E."/>
            <person name="Kohler A."/>
            <person name="Barry K."/>
            <person name="LaButti K."/>
            <person name="Morin E."/>
            <person name="Salamov A."/>
            <person name="Lipzen A."/>
            <person name="Mereny Z."/>
            <person name="Hegedus B."/>
            <person name="Baldrian P."/>
            <person name="Stursova M."/>
            <person name="Weitz H."/>
            <person name="Taylor A."/>
            <person name="Grigoriev I.V."/>
            <person name="Nagy L.G."/>
            <person name="Martin F."/>
            <person name="Kauserud H."/>
        </authorList>
    </citation>
    <scope>NUCLEOTIDE SEQUENCE</scope>
    <source>
        <strain evidence="2">CBHHK188m</strain>
    </source>
</reference>
<dbReference type="Proteomes" id="UP001215280">
    <property type="component" value="Unassembled WGS sequence"/>
</dbReference>
<dbReference type="EMBL" id="JARJLG010000054">
    <property type="protein sequence ID" value="KAJ7758849.1"/>
    <property type="molecule type" value="Genomic_DNA"/>
</dbReference>
<feature type="compositionally biased region" description="Gly residues" evidence="1">
    <location>
        <begin position="59"/>
        <end position="75"/>
    </location>
</feature>
<gene>
    <name evidence="2" type="ORF">DFH07DRAFT_772425</name>
</gene>
<sequence>MEWMEYKKVVRDYETRLRAKSMGQVEGFLFGRHGLCAAGPFADQTGLGEFRWTPSIGRQGTGRIGRGRGASGGGRGRGEDLPIVLDGADQGEGHIGYESVDGRGIMKCGKIEVARGRGIDLPLSAAAVAIRPTMSKESERQEIVHRPLGSSAPDIVCATLQKGERFSAFDFALAKYIPNFHFIGHSYNYVCQAKRRTCAGCRLPSDLPGFGRTDGEGVERAWARILWLPDTD</sequence>
<evidence type="ECO:0000313" key="3">
    <source>
        <dbReference type="Proteomes" id="UP001215280"/>
    </source>
</evidence>
<dbReference type="AlphaFoldDB" id="A0AAD7JAY2"/>
<keyword evidence="3" id="KW-1185">Reference proteome</keyword>
<accession>A0AAD7JAY2</accession>
<protein>
    <submittedName>
        <fullName evidence="2">Uncharacterized protein</fullName>
    </submittedName>
</protein>
<evidence type="ECO:0000313" key="2">
    <source>
        <dbReference type="EMBL" id="KAJ7758849.1"/>
    </source>
</evidence>
<evidence type="ECO:0000256" key="1">
    <source>
        <dbReference type="SAM" id="MobiDB-lite"/>
    </source>
</evidence>